<protein>
    <submittedName>
        <fullName evidence="3">HD domain-containing protein</fullName>
    </submittedName>
</protein>
<dbReference type="InterPro" id="IPR006674">
    <property type="entry name" value="HD_domain"/>
</dbReference>
<dbReference type="Gene3D" id="2.40.50.140">
    <property type="entry name" value="Nucleic acid-binding proteins"/>
    <property type="match status" value="1"/>
</dbReference>
<name>A0A6A7K7C5_9FIRM</name>
<keyword evidence="1" id="KW-0378">Hydrolase</keyword>
<accession>A0A6A7K7C5</accession>
<dbReference type="Pfam" id="PF01966">
    <property type="entry name" value="HD"/>
    <property type="match status" value="1"/>
</dbReference>
<sequence>MNIQEFNYNQKILEFFIIKKIEARTSKNESVYIDVNLADTNREEINGKIWSAVEIDLNKFKTGVMVKVSGMVQKYNNKKQLNIDKIRLVVESDEVNIEDYVEAAPTSSECMIEEVNEYIDKISNDQIKELTRVLFNSKEEKLKYYPAAKTHHHDIKGGLLFHITTMLNLGEKISESYGFINTDLLYSGVILHDLSKVDEIISNELGIVENYSTQGKLLGHIIQGINEIDRVARELDIDDEIKLLIQHMILSHHYHPEYGSPKKPLIPEAELLHYLDIVDARMYAMNKLLSNVSEGEFSERSFSLDGRSMYKSSIKSEVATT</sequence>
<comment type="caution">
    <text evidence="3">The sequence shown here is derived from an EMBL/GenBank/DDBJ whole genome shotgun (WGS) entry which is preliminary data.</text>
</comment>
<dbReference type="EMBL" id="WHNX01000007">
    <property type="protein sequence ID" value="MPW25275.1"/>
    <property type="molecule type" value="Genomic_DNA"/>
</dbReference>
<evidence type="ECO:0000313" key="3">
    <source>
        <dbReference type="EMBL" id="MPW25275.1"/>
    </source>
</evidence>
<reference evidence="3 4" key="1">
    <citation type="submission" date="2019-10" db="EMBL/GenBank/DDBJ databases">
        <title>Alkalibaculum tamaniensis sp.nov., a new alkaliphilic acetogen, isolated on methoxylated aromatics from a mud volcano.</title>
        <authorList>
            <person name="Khomyakova M.A."/>
            <person name="Merkel A.Y."/>
            <person name="Bonch-Osmolovskaya E.A."/>
            <person name="Slobodkin A.I."/>
        </authorList>
    </citation>
    <scope>NUCLEOTIDE SEQUENCE [LARGE SCALE GENOMIC DNA]</scope>
    <source>
        <strain evidence="3 4">M08DMB</strain>
    </source>
</reference>
<gene>
    <name evidence="3" type="ORF">GC105_05695</name>
</gene>
<dbReference type="InterPro" id="IPR050798">
    <property type="entry name" value="YhaM_exoribonuc/phosphodiest"/>
</dbReference>
<dbReference type="RefSeq" id="WP_152802618.1">
    <property type="nucleotide sequence ID" value="NZ_WHNX01000007.1"/>
</dbReference>
<dbReference type="AlphaFoldDB" id="A0A6A7K7C5"/>
<dbReference type="PANTHER" id="PTHR37294">
    <property type="entry name" value="3'-5' EXORIBONUCLEASE YHAM"/>
    <property type="match status" value="1"/>
</dbReference>
<dbReference type="CDD" id="cd04492">
    <property type="entry name" value="YhaM_OBF_like"/>
    <property type="match status" value="1"/>
</dbReference>
<keyword evidence="4" id="KW-1185">Reference proteome</keyword>
<evidence type="ECO:0000313" key="4">
    <source>
        <dbReference type="Proteomes" id="UP000440004"/>
    </source>
</evidence>
<dbReference type="PANTHER" id="PTHR37294:SF1">
    <property type="entry name" value="3'-5' EXORIBONUCLEASE YHAM"/>
    <property type="match status" value="1"/>
</dbReference>
<dbReference type="SUPFAM" id="SSF50249">
    <property type="entry name" value="Nucleic acid-binding proteins"/>
    <property type="match status" value="1"/>
</dbReference>
<dbReference type="GO" id="GO:0031125">
    <property type="term" value="P:rRNA 3'-end processing"/>
    <property type="evidence" value="ECO:0007669"/>
    <property type="project" value="TreeGrafter"/>
</dbReference>
<evidence type="ECO:0000256" key="1">
    <source>
        <dbReference type="ARBA" id="ARBA00022801"/>
    </source>
</evidence>
<dbReference type="GO" id="GO:0016787">
    <property type="term" value="F:hydrolase activity"/>
    <property type="evidence" value="ECO:0007669"/>
    <property type="project" value="UniProtKB-KW"/>
</dbReference>
<dbReference type="Proteomes" id="UP000440004">
    <property type="component" value="Unassembled WGS sequence"/>
</dbReference>
<evidence type="ECO:0000259" key="2">
    <source>
        <dbReference type="Pfam" id="PF01966"/>
    </source>
</evidence>
<feature type="domain" description="HD" evidence="2">
    <location>
        <begin position="162"/>
        <end position="280"/>
    </location>
</feature>
<proteinExistence type="predicted"/>
<dbReference type="Gene3D" id="1.10.3210.10">
    <property type="entry name" value="Hypothetical protein af1432"/>
    <property type="match status" value="1"/>
</dbReference>
<dbReference type="SUPFAM" id="SSF109604">
    <property type="entry name" value="HD-domain/PDEase-like"/>
    <property type="match status" value="1"/>
</dbReference>
<dbReference type="InterPro" id="IPR012340">
    <property type="entry name" value="NA-bd_OB-fold"/>
</dbReference>
<organism evidence="3 4">
    <name type="scientific">Alkalibaculum sporogenes</name>
    <dbReference type="NCBI Taxonomy" id="2655001"/>
    <lineage>
        <taxon>Bacteria</taxon>
        <taxon>Bacillati</taxon>
        <taxon>Bacillota</taxon>
        <taxon>Clostridia</taxon>
        <taxon>Eubacteriales</taxon>
        <taxon>Eubacteriaceae</taxon>
        <taxon>Alkalibaculum</taxon>
    </lineage>
</organism>